<name>A0A8J9YEC3_9NEOP</name>
<dbReference type="AlphaFoldDB" id="A0A8J9YEC3"/>
<feature type="non-terminal residue" evidence="1">
    <location>
        <position position="147"/>
    </location>
</feature>
<dbReference type="OrthoDB" id="7489956at2759"/>
<evidence type="ECO:0000313" key="1">
    <source>
        <dbReference type="EMBL" id="CAH0727664.1"/>
    </source>
</evidence>
<keyword evidence="2" id="KW-1185">Reference proteome</keyword>
<dbReference type="Proteomes" id="UP000838878">
    <property type="component" value="Chromosome 6"/>
</dbReference>
<dbReference type="SUPFAM" id="SSF49764">
    <property type="entry name" value="HSP20-like chaperones"/>
    <property type="match status" value="1"/>
</dbReference>
<accession>A0A8J9YEC3</accession>
<dbReference type="CDD" id="cd00298">
    <property type="entry name" value="ACD_sHsps_p23-like"/>
    <property type="match status" value="1"/>
</dbReference>
<reference evidence="1" key="1">
    <citation type="submission" date="2021-12" db="EMBL/GenBank/DDBJ databases">
        <authorList>
            <person name="Martin H S."/>
        </authorList>
    </citation>
    <scope>NUCLEOTIDE SEQUENCE</scope>
</reference>
<sequence length="147" mass="17551">MWKQKHVILKKEDIVKQLTEVDTALQRYCNENSKIRTVIYSEDEYVIKYHLPGIKRKDVEVRSMYRLLYIHVAKPDPEQTLVDVVSLPDFLNFTDAYWNLEGDFLTITVPYKMKFGETTEKMCESVSEIMNNVVEYYSFAIYSWMLR</sequence>
<dbReference type="InterPro" id="IPR008978">
    <property type="entry name" value="HSP20-like_chaperone"/>
</dbReference>
<dbReference type="EMBL" id="OV170226">
    <property type="protein sequence ID" value="CAH0727664.1"/>
    <property type="molecule type" value="Genomic_DNA"/>
</dbReference>
<protein>
    <submittedName>
        <fullName evidence="1">Uncharacterized protein</fullName>
    </submittedName>
</protein>
<dbReference type="Gene3D" id="2.60.40.790">
    <property type="match status" value="1"/>
</dbReference>
<gene>
    <name evidence="1" type="ORF">BINO364_LOCUS12971</name>
</gene>
<proteinExistence type="predicted"/>
<evidence type="ECO:0000313" key="2">
    <source>
        <dbReference type="Proteomes" id="UP000838878"/>
    </source>
</evidence>
<organism evidence="1 2">
    <name type="scientific">Brenthis ino</name>
    <name type="common">lesser marbled fritillary</name>
    <dbReference type="NCBI Taxonomy" id="405034"/>
    <lineage>
        <taxon>Eukaryota</taxon>
        <taxon>Metazoa</taxon>
        <taxon>Ecdysozoa</taxon>
        <taxon>Arthropoda</taxon>
        <taxon>Hexapoda</taxon>
        <taxon>Insecta</taxon>
        <taxon>Pterygota</taxon>
        <taxon>Neoptera</taxon>
        <taxon>Endopterygota</taxon>
        <taxon>Lepidoptera</taxon>
        <taxon>Glossata</taxon>
        <taxon>Ditrysia</taxon>
        <taxon>Papilionoidea</taxon>
        <taxon>Nymphalidae</taxon>
        <taxon>Heliconiinae</taxon>
        <taxon>Argynnini</taxon>
        <taxon>Brenthis</taxon>
    </lineage>
</organism>